<accession>A0AA88P8N4</accession>
<proteinExistence type="predicted"/>
<dbReference type="EMBL" id="JAUYZG010000022">
    <property type="protein sequence ID" value="KAK2872457.1"/>
    <property type="molecule type" value="Genomic_DNA"/>
</dbReference>
<gene>
    <name evidence="2" type="ORF">Q8A67_022354</name>
</gene>
<feature type="compositionally biased region" description="Polar residues" evidence="1">
    <location>
        <begin position="46"/>
        <end position="58"/>
    </location>
</feature>
<name>A0AA88P8N4_9TELE</name>
<evidence type="ECO:0000313" key="3">
    <source>
        <dbReference type="Proteomes" id="UP001187343"/>
    </source>
</evidence>
<evidence type="ECO:0000313" key="2">
    <source>
        <dbReference type="EMBL" id="KAK2872457.1"/>
    </source>
</evidence>
<evidence type="ECO:0000256" key="1">
    <source>
        <dbReference type="SAM" id="MobiDB-lite"/>
    </source>
</evidence>
<keyword evidence="3" id="KW-1185">Reference proteome</keyword>
<dbReference type="AlphaFoldDB" id="A0AA88P8N4"/>
<protein>
    <submittedName>
        <fullName evidence="2">Uncharacterized protein</fullName>
    </submittedName>
</protein>
<reference evidence="2" key="1">
    <citation type="submission" date="2023-08" db="EMBL/GenBank/DDBJ databases">
        <title>Chromosome-level Genome Assembly of mud carp (Cirrhinus molitorella).</title>
        <authorList>
            <person name="Liu H."/>
        </authorList>
    </citation>
    <scope>NUCLEOTIDE SEQUENCE</scope>
    <source>
        <strain evidence="2">Prfri</strain>
        <tissue evidence="2">Muscle</tissue>
    </source>
</reference>
<feature type="region of interest" description="Disordered" evidence="1">
    <location>
        <begin position="41"/>
        <end position="74"/>
    </location>
</feature>
<comment type="caution">
    <text evidence="2">The sequence shown here is derived from an EMBL/GenBank/DDBJ whole genome shotgun (WGS) entry which is preliminary data.</text>
</comment>
<dbReference type="Proteomes" id="UP001187343">
    <property type="component" value="Unassembled WGS sequence"/>
</dbReference>
<organism evidence="2 3">
    <name type="scientific">Cirrhinus molitorella</name>
    <name type="common">mud carp</name>
    <dbReference type="NCBI Taxonomy" id="172907"/>
    <lineage>
        <taxon>Eukaryota</taxon>
        <taxon>Metazoa</taxon>
        <taxon>Chordata</taxon>
        <taxon>Craniata</taxon>
        <taxon>Vertebrata</taxon>
        <taxon>Euteleostomi</taxon>
        <taxon>Actinopterygii</taxon>
        <taxon>Neopterygii</taxon>
        <taxon>Teleostei</taxon>
        <taxon>Ostariophysi</taxon>
        <taxon>Cypriniformes</taxon>
        <taxon>Cyprinidae</taxon>
        <taxon>Labeoninae</taxon>
        <taxon>Labeonini</taxon>
        <taxon>Cirrhinus</taxon>
    </lineage>
</organism>
<sequence length="186" mass="20484">MRRKNKGIIPSQERHHQVTSQYLILETLEGKRLIINHSAVSRVERSPNSNTAGTNNSMRGCDYTGPPSGSPLTPELSFADDLRASAAVLMASIWQECLSVAGLLPPNTGSPTCNCFIGIKKRVVTTLNLDSHQSYSNFSVRGQVQNGLESFRYAFSTCTSLYNEKARRGERDLVKTKPPAKKQLTA</sequence>